<protein>
    <submittedName>
        <fullName evidence="1">Uncharacterized protein</fullName>
    </submittedName>
</protein>
<gene>
    <name evidence="1" type="ORF">AK88_02524</name>
</gene>
<sequence length="77" mass="8546">MSEKTLDRVVFHLRRNIFQNSAPTYATQSEAFLQSLPGVEFNKVFCDPTDLTKPVFLGCGFARLQVGTAGISFICSK</sequence>
<dbReference type="RefSeq" id="XP_012335572.1">
    <property type="nucleotide sequence ID" value="XM_012480149.1"/>
</dbReference>
<dbReference type="EMBL" id="KQ001669">
    <property type="protein sequence ID" value="KJP87768.1"/>
    <property type="molecule type" value="Genomic_DNA"/>
</dbReference>
<accession>A0A0D9QLE5</accession>
<dbReference type="VEuPathDB" id="PlasmoDB:AK88_02524"/>
<dbReference type="Proteomes" id="UP000054561">
    <property type="component" value="Unassembled WGS sequence"/>
</dbReference>
<organism evidence="1 2">
    <name type="scientific">Plasmodium fragile</name>
    <dbReference type="NCBI Taxonomy" id="5857"/>
    <lineage>
        <taxon>Eukaryota</taxon>
        <taxon>Sar</taxon>
        <taxon>Alveolata</taxon>
        <taxon>Apicomplexa</taxon>
        <taxon>Aconoidasida</taxon>
        <taxon>Haemosporida</taxon>
        <taxon>Plasmodiidae</taxon>
        <taxon>Plasmodium</taxon>
        <taxon>Plasmodium (Plasmodium)</taxon>
    </lineage>
</organism>
<name>A0A0D9QLE5_PLAFR</name>
<reference evidence="1 2" key="1">
    <citation type="submission" date="2014-03" db="EMBL/GenBank/DDBJ databases">
        <title>The Genome Sequence of Plasmodium fragile nilgiri.</title>
        <authorList>
            <consortium name="The Broad Institute Genomics Platform"/>
            <consortium name="The Broad Institute Genome Sequencing Center for Infectious Disease"/>
            <person name="Neafsey D."/>
            <person name="Duraisingh M."/>
            <person name="Young S.K."/>
            <person name="Zeng Q."/>
            <person name="Gargeya S."/>
            <person name="Abouelleil A."/>
            <person name="Alvarado L."/>
            <person name="Chapman S.B."/>
            <person name="Gainer-Dewar J."/>
            <person name="Goldberg J."/>
            <person name="Griggs A."/>
            <person name="Gujja S."/>
            <person name="Hansen M."/>
            <person name="Howarth C."/>
            <person name="Imamovic A."/>
            <person name="Larimer J."/>
            <person name="Pearson M."/>
            <person name="Poon T.W."/>
            <person name="Priest M."/>
            <person name="Roberts A."/>
            <person name="Saif S."/>
            <person name="Shea T."/>
            <person name="Sykes S."/>
            <person name="Wortman J."/>
            <person name="Nusbaum C."/>
            <person name="Birren B."/>
        </authorList>
    </citation>
    <scope>NUCLEOTIDE SEQUENCE [LARGE SCALE GENOMIC DNA]</scope>
    <source>
        <strain evidence="2">nilgiri</strain>
    </source>
</reference>
<keyword evidence="2" id="KW-1185">Reference proteome</keyword>
<dbReference type="AlphaFoldDB" id="A0A0D9QLE5"/>
<dbReference type="GeneID" id="24267838"/>
<evidence type="ECO:0000313" key="2">
    <source>
        <dbReference type="Proteomes" id="UP000054561"/>
    </source>
</evidence>
<proteinExistence type="predicted"/>
<evidence type="ECO:0000313" key="1">
    <source>
        <dbReference type="EMBL" id="KJP87768.1"/>
    </source>
</evidence>